<reference evidence="5 8" key="3">
    <citation type="submission" date="2017-06" db="EMBL/GenBank/DDBJ databases">
        <title>Draft genome sequence of Fusobacterium nucleatum subsp. polymorphum KCOM 1274 (=ChDC F309).</title>
        <authorList>
            <person name="Kook J.-K."/>
            <person name="Park S.-N."/>
            <person name="Lim Y.K."/>
            <person name="Roh H."/>
        </authorList>
    </citation>
    <scope>NUCLEOTIDE SEQUENCE [LARGE SCALE GENOMIC DNA]</scope>
    <source>
        <strain evidence="5">KCOM 1274</strain>
        <strain evidence="8">KCOM 1274 (ChDC F309)</strain>
    </source>
</reference>
<accession>A0A1Z3CKU3</accession>
<dbReference type="AlphaFoldDB" id="A0A1Z3CKU3"/>
<feature type="chain" id="PRO_5011908936" evidence="1">
    <location>
        <begin position="22"/>
        <end position="194"/>
    </location>
</feature>
<dbReference type="Gene3D" id="1.10.530.10">
    <property type="match status" value="1"/>
</dbReference>
<feature type="domain" description="Transglycosylase SLT" evidence="2">
    <location>
        <begin position="52"/>
        <end position="159"/>
    </location>
</feature>
<evidence type="ECO:0000313" key="7">
    <source>
        <dbReference type="Proteomes" id="UP000196759"/>
    </source>
</evidence>
<dbReference type="PANTHER" id="PTHR37423:SF2">
    <property type="entry name" value="MEMBRANE-BOUND LYTIC MUREIN TRANSGLYCOSYLASE C"/>
    <property type="match status" value="1"/>
</dbReference>
<evidence type="ECO:0000313" key="3">
    <source>
        <dbReference type="EMBL" id="ALM95353.1"/>
    </source>
</evidence>
<evidence type="ECO:0000259" key="2">
    <source>
        <dbReference type="Pfam" id="PF01464"/>
    </source>
</evidence>
<proteinExistence type="predicted"/>
<dbReference type="Proteomes" id="UP000067061">
    <property type="component" value="Chromosome"/>
</dbReference>
<evidence type="ECO:0000313" key="4">
    <source>
        <dbReference type="EMBL" id="ASC04268.1"/>
    </source>
</evidence>
<dbReference type="RefSeq" id="WP_060496851.1">
    <property type="nucleotide sequence ID" value="NZ_CP013121.1"/>
</dbReference>
<gene>
    <name evidence="4" type="ORF">CBG50_12365</name>
    <name evidence="5" type="ORF">CBG56_08830</name>
    <name evidence="3" type="ORF">RO02_00775</name>
</gene>
<evidence type="ECO:0000313" key="5">
    <source>
        <dbReference type="EMBL" id="PHI11943.1"/>
    </source>
</evidence>
<evidence type="ECO:0000313" key="6">
    <source>
        <dbReference type="Proteomes" id="UP000067061"/>
    </source>
</evidence>
<dbReference type="Proteomes" id="UP000196759">
    <property type="component" value="Chromosome"/>
</dbReference>
<sequence length="194" mass="22257">MKKRMFVFLALLLFSTRISYSEEERSNFTNKVKEYVIENVGDFELANELYGYIKYYAKEYGVEEELVVSVIKVESNYDVVAVSPVGAIGLMQLMPKTAEYLGVEAEYIPENIKGGVKYLKECLSKNGEDIALALAAYNAGPGAVKKYSSIPPYRETQKYIEKVLKEYNKLKKEKYVHNIVEFKEDSKIAFEDEF</sequence>
<dbReference type="PANTHER" id="PTHR37423">
    <property type="entry name" value="SOLUBLE LYTIC MUREIN TRANSGLYCOSYLASE-RELATED"/>
    <property type="match status" value="1"/>
</dbReference>
<keyword evidence="7" id="KW-1185">Reference proteome</keyword>
<dbReference type="EMBL" id="CP021934">
    <property type="protein sequence ID" value="ASC04268.1"/>
    <property type="molecule type" value="Genomic_DNA"/>
</dbReference>
<feature type="signal peptide" evidence="1">
    <location>
        <begin position="1"/>
        <end position="21"/>
    </location>
</feature>
<dbReference type="Pfam" id="PF01464">
    <property type="entry name" value="SLT"/>
    <property type="match status" value="1"/>
</dbReference>
<dbReference type="SUPFAM" id="SSF53955">
    <property type="entry name" value="Lysozyme-like"/>
    <property type="match status" value="1"/>
</dbReference>
<dbReference type="CDD" id="cd00254">
    <property type="entry name" value="LT-like"/>
    <property type="match status" value="1"/>
</dbReference>
<dbReference type="InterPro" id="IPR008258">
    <property type="entry name" value="Transglycosylase_SLT_dom_1"/>
</dbReference>
<protein>
    <submittedName>
        <fullName evidence="4">Lytic murein transglycosylase</fullName>
    </submittedName>
</protein>
<dbReference type="Proteomes" id="UP000224507">
    <property type="component" value="Unassembled WGS sequence"/>
</dbReference>
<evidence type="ECO:0000313" key="8">
    <source>
        <dbReference type="Proteomes" id="UP000224507"/>
    </source>
</evidence>
<evidence type="ECO:0000256" key="1">
    <source>
        <dbReference type="SAM" id="SignalP"/>
    </source>
</evidence>
<keyword evidence="1" id="KW-0732">Signal</keyword>
<dbReference type="EMBL" id="NIRO01000011">
    <property type="protein sequence ID" value="PHI11943.1"/>
    <property type="molecule type" value="Genomic_DNA"/>
</dbReference>
<reference evidence="3 6" key="1">
    <citation type="submission" date="2015-11" db="EMBL/GenBank/DDBJ databases">
        <authorList>
            <person name="Kook J.-K."/>
            <person name="Park S.-N."/>
            <person name="Lim Y.K."/>
            <person name="Jo E."/>
        </authorList>
    </citation>
    <scope>NUCLEOTIDE SEQUENCE [LARGE SCALE GENOMIC DNA]</scope>
    <source>
        <strain evidence="3 6">ChDC F306</strain>
    </source>
</reference>
<organism evidence="4 7">
    <name type="scientific">Fusobacterium nucleatum subsp. polymorphum</name>
    <name type="common">Fusobacterium polymorphum</name>
    <dbReference type="NCBI Taxonomy" id="76857"/>
    <lineage>
        <taxon>Bacteria</taxon>
        <taxon>Fusobacteriati</taxon>
        <taxon>Fusobacteriota</taxon>
        <taxon>Fusobacteriia</taxon>
        <taxon>Fusobacteriales</taxon>
        <taxon>Fusobacteriaceae</taxon>
        <taxon>Fusobacterium</taxon>
    </lineage>
</organism>
<reference evidence="4 7" key="2">
    <citation type="submission" date="2017-06" db="EMBL/GenBank/DDBJ databases">
        <title>Draft genome sequence of Fusobacterium nucleatum subsp. polymorphum KCOM 1260 (=ChDC F218).</title>
        <authorList>
            <person name="Kook J.-K."/>
            <person name="Park S.-N."/>
            <person name="Lim Y.K."/>
            <person name="Roh H."/>
        </authorList>
    </citation>
    <scope>NUCLEOTIDE SEQUENCE [LARGE SCALE GENOMIC DNA]</scope>
    <source>
        <strain evidence="4">KCOM 1260</strain>
        <strain evidence="7">KCOM 1260 (ChDC F218)</strain>
    </source>
</reference>
<name>A0A1Z3CKU3_FUSNP</name>
<dbReference type="InterPro" id="IPR023346">
    <property type="entry name" value="Lysozyme-like_dom_sf"/>
</dbReference>
<dbReference type="EMBL" id="CP013121">
    <property type="protein sequence ID" value="ALM95353.1"/>
    <property type="molecule type" value="Genomic_DNA"/>
</dbReference>